<reference evidence="4 5" key="1">
    <citation type="submission" date="2016-11" db="EMBL/GenBank/DDBJ databases">
        <title>Study of marine rhodopsin-containing bacteria.</title>
        <authorList>
            <person name="Yoshizawa S."/>
            <person name="Kumagai Y."/>
            <person name="Kogure K."/>
        </authorList>
    </citation>
    <scope>NUCLEOTIDE SEQUENCE [LARGE SCALE GENOMIC DNA]</scope>
    <source>
        <strain evidence="4 5">SG-29</strain>
    </source>
</reference>
<gene>
    <name evidence="4" type="ORF">BSZ36_06115</name>
</gene>
<protein>
    <recommendedName>
        <fullName evidence="6">Glycosyltransferase 2-like prokaryotic type domain-containing protein</fullName>
    </recommendedName>
</protein>
<evidence type="ECO:0000256" key="3">
    <source>
        <dbReference type="ARBA" id="ARBA00022679"/>
    </source>
</evidence>
<sequence>MPLSLLTLVRNRTAYLASLLDSLAHAPDPPAEVVVAVCGGEDPTPHLPETPFPVRLLDIGSDGDRIPYSHARNACARAATSDHILFLDADCLPAPGTLSALDDTLRAVDALAIAEVRYLPPGEHDLRDVDALYAESRPHPARPVPPESLWRLSDAHELAWGLCMAFRRETFTRLGGFDEGYGGYAGEDTDLAVAAREAGVPLAVVGGATVFHRHHDVFEPPVQQVEATLANAQRFRDKWGRWPMEGWLQGYVDLGLVEWSPEAERATLVRQPTEEEIEAARFTLARPFRDAQTA</sequence>
<dbReference type="PANTHER" id="PTHR43179">
    <property type="entry name" value="RHAMNOSYLTRANSFERASE WBBL"/>
    <property type="match status" value="1"/>
</dbReference>
<organism evidence="4 5">
    <name type="scientific">Rubricoccus marinus</name>
    <dbReference type="NCBI Taxonomy" id="716817"/>
    <lineage>
        <taxon>Bacteria</taxon>
        <taxon>Pseudomonadati</taxon>
        <taxon>Rhodothermota</taxon>
        <taxon>Rhodothermia</taxon>
        <taxon>Rhodothermales</taxon>
        <taxon>Rubricoccaceae</taxon>
        <taxon>Rubricoccus</taxon>
    </lineage>
</organism>
<evidence type="ECO:0000313" key="4">
    <source>
        <dbReference type="EMBL" id="OZC02588.1"/>
    </source>
</evidence>
<keyword evidence="2" id="KW-0328">Glycosyltransferase</keyword>
<dbReference type="GO" id="GO:0016757">
    <property type="term" value="F:glycosyltransferase activity"/>
    <property type="evidence" value="ECO:0007669"/>
    <property type="project" value="UniProtKB-KW"/>
</dbReference>
<accession>A0A259TYC9</accession>
<dbReference type="PANTHER" id="PTHR43179:SF12">
    <property type="entry name" value="GALACTOFURANOSYLTRANSFERASE GLFT2"/>
    <property type="match status" value="1"/>
</dbReference>
<dbReference type="Pfam" id="PF13641">
    <property type="entry name" value="Glyco_tranf_2_3"/>
    <property type="match status" value="1"/>
</dbReference>
<name>A0A259TYC9_9BACT</name>
<keyword evidence="3" id="KW-0808">Transferase</keyword>
<dbReference type="InterPro" id="IPR029044">
    <property type="entry name" value="Nucleotide-diphossugar_trans"/>
</dbReference>
<proteinExistence type="inferred from homology"/>
<comment type="similarity">
    <text evidence="1">Belongs to the glycosyltransferase 2 family.</text>
</comment>
<evidence type="ECO:0000256" key="1">
    <source>
        <dbReference type="ARBA" id="ARBA00006739"/>
    </source>
</evidence>
<dbReference type="InParanoid" id="A0A259TYC9"/>
<evidence type="ECO:0000256" key="2">
    <source>
        <dbReference type="ARBA" id="ARBA00022676"/>
    </source>
</evidence>
<dbReference type="Proteomes" id="UP000216446">
    <property type="component" value="Unassembled WGS sequence"/>
</dbReference>
<dbReference type="EMBL" id="MQWB01000001">
    <property type="protein sequence ID" value="OZC02588.1"/>
    <property type="molecule type" value="Genomic_DNA"/>
</dbReference>
<comment type="caution">
    <text evidence="4">The sequence shown here is derived from an EMBL/GenBank/DDBJ whole genome shotgun (WGS) entry which is preliminary data.</text>
</comment>
<dbReference type="Gene3D" id="3.90.550.10">
    <property type="entry name" value="Spore Coat Polysaccharide Biosynthesis Protein SpsA, Chain A"/>
    <property type="match status" value="1"/>
</dbReference>
<evidence type="ECO:0000313" key="5">
    <source>
        <dbReference type="Proteomes" id="UP000216446"/>
    </source>
</evidence>
<keyword evidence="5" id="KW-1185">Reference proteome</keyword>
<dbReference type="AlphaFoldDB" id="A0A259TYC9"/>
<evidence type="ECO:0008006" key="6">
    <source>
        <dbReference type="Google" id="ProtNLM"/>
    </source>
</evidence>
<dbReference type="RefSeq" id="WP_179271053.1">
    <property type="nucleotide sequence ID" value="NZ_MQWB01000001.1"/>
</dbReference>
<dbReference type="SUPFAM" id="SSF53448">
    <property type="entry name" value="Nucleotide-diphospho-sugar transferases"/>
    <property type="match status" value="1"/>
</dbReference>